<reference evidence="1 2" key="1">
    <citation type="submission" date="2018-01" db="EMBL/GenBank/DDBJ databases">
        <title>Complete genome sequence of Salinigranum rubrum GX10T, an extremely halophilic archaeon isolated from a marine solar saltern.</title>
        <authorList>
            <person name="Han S."/>
        </authorList>
    </citation>
    <scope>NUCLEOTIDE SEQUENCE [LARGE SCALE GENOMIC DNA]</scope>
    <source>
        <strain evidence="1 2">GX10</strain>
    </source>
</reference>
<gene>
    <name evidence="1" type="ORF">C2R22_01980</name>
</gene>
<proteinExistence type="predicted"/>
<evidence type="ECO:0000313" key="1">
    <source>
        <dbReference type="EMBL" id="AUV80581.1"/>
    </source>
</evidence>
<name>A0A2I8VFA3_9EURY</name>
<dbReference type="Proteomes" id="UP000236584">
    <property type="component" value="Chromosome"/>
</dbReference>
<accession>A0A2I8VFA3</accession>
<dbReference type="KEGG" id="srub:C2R22_01980"/>
<protein>
    <submittedName>
        <fullName evidence="1">Alkaline phosphatase</fullName>
    </submittedName>
</protein>
<dbReference type="OrthoDB" id="297128at2157"/>
<dbReference type="AlphaFoldDB" id="A0A2I8VFA3"/>
<dbReference type="GeneID" id="35590819"/>
<organism evidence="1 2">
    <name type="scientific">Salinigranum rubrum</name>
    <dbReference type="NCBI Taxonomy" id="755307"/>
    <lineage>
        <taxon>Archaea</taxon>
        <taxon>Methanobacteriati</taxon>
        <taxon>Methanobacteriota</taxon>
        <taxon>Stenosarchaea group</taxon>
        <taxon>Halobacteria</taxon>
        <taxon>Halobacteriales</taxon>
        <taxon>Haloferacaceae</taxon>
        <taxon>Salinigranum</taxon>
    </lineage>
</organism>
<evidence type="ECO:0000313" key="2">
    <source>
        <dbReference type="Proteomes" id="UP000236584"/>
    </source>
</evidence>
<sequence>MKLTNNAIERLIEEDDPIPVVWDSLWDIWAPAAEDIGEHYAREPTAVGYERTLLDVYSEFYDILADRCVHQASIDIPDDGAFVVMDAMSVREASLFVRTLGAKGFTPNVGYSFSTVPSETTPYRDRVGYSDLKSEHKTASVKSQDPSLDGDEQLIWCRYPDALLESIQEGKTELSSLDEVFEKTERALLSIVDQLDADRIVFGSDHGYVRLDSGHTFGVSDRWKKRLQETFTGGRFQSVGEVDADDLVEKGYVAEADGFYMPLGRYTWPRRGKYSTYQHGGLSIHECLTPRIEVTHQ</sequence>
<keyword evidence="2" id="KW-1185">Reference proteome</keyword>
<dbReference type="EMBL" id="CP026309">
    <property type="protein sequence ID" value="AUV80581.1"/>
    <property type="molecule type" value="Genomic_DNA"/>
</dbReference>
<dbReference type="RefSeq" id="WP_103424093.1">
    <property type="nucleotide sequence ID" value="NZ_CP026309.1"/>
</dbReference>